<feature type="domain" description="CBM-cenC" evidence="2">
    <location>
        <begin position="168"/>
        <end position="272"/>
    </location>
</feature>
<feature type="domain" description="CBM-cenC" evidence="2">
    <location>
        <begin position="8"/>
        <end position="134"/>
    </location>
</feature>
<dbReference type="InterPro" id="IPR003305">
    <property type="entry name" value="CenC_carb-bd"/>
</dbReference>
<name>A0A484MFC9_9ASTE</name>
<proteinExistence type="predicted"/>
<dbReference type="InterPro" id="IPR044846">
    <property type="entry name" value="GH10"/>
</dbReference>
<evidence type="ECO:0000256" key="1">
    <source>
        <dbReference type="ARBA" id="ARBA00022801"/>
    </source>
</evidence>
<keyword evidence="4" id="KW-1185">Reference proteome</keyword>
<reference evidence="3 4" key="1">
    <citation type="submission" date="2018-04" db="EMBL/GenBank/DDBJ databases">
        <authorList>
            <person name="Vogel A."/>
        </authorList>
    </citation>
    <scope>NUCLEOTIDE SEQUENCE [LARGE SCALE GENOMIC DNA]</scope>
</reference>
<evidence type="ECO:0000259" key="2">
    <source>
        <dbReference type="Pfam" id="PF02018"/>
    </source>
</evidence>
<dbReference type="AlphaFoldDB" id="A0A484MFC9"/>
<dbReference type="EMBL" id="OOIL02003256">
    <property type="protein sequence ID" value="VFQ86804.1"/>
    <property type="molecule type" value="Genomic_DNA"/>
</dbReference>
<dbReference type="Pfam" id="PF02018">
    <property type="entry name" value="CBM_4_9"/>
    <property type="match status" value="2"/>
</dbReference>
<dbReference type="PANTHER" id="PTHR31490:SF1">
    <property type="entry name" value="ENDO-1,4-BETA-XYLANASE 1"/>
    <property type="match status" value="1"/>
</dbReference>
<dbReference type="OrthoDB" id="1710183at2759"/>
<keyword evidence="1" id="KW-0378">Hydrolase</keyword>
<dbReference type="GO" id="GO:0005975">
    <property type="term" value="P:carbohydrate metabolic process"/>
    <property type="evidence" value="ECO:0007669"/>
    <property type="project" value="InterPro"/>
</dbReference>
<dbReference type="Gene3D" id="2.60.120.260">
    <property type="entry name" value="Galactose-binding domain-like"/>
    <property type="match status" value="2"/>
</dbReference>
<dbReference type="SUPFAM" id="SSF49785">
    <property type="entry name" value="Galactose-binding domain-like"/>
    <property type="match status" value="2"/>
</dbReference>
<protein>
    <recommendedName>
        <fullName evidence="2">CBM-cenC domain-containing protein</fullName>
    </recommendedName>
</protein>
<gene>
    <name evidence="3" type="ORF">CCAM_LOCUS28580</name>
</gene>
<accession>A0A484MFC9</accession>
<evidence type="ECO:0000313" key="4">
    <source>
        <dbReference type="Proteomes" id="UP000595140"/>
    </source>
</evidence>
<evidence type="ECO:0000313" key="3">
    <source>
        <dbReference type="EMBL" id="VFQ86804.1"/>
    </source>
</evidence>
<sequence>MTHSGTGVILNNNFSEGLNYWHHNCCEAFVVPAGVQNYVVVTNRKESWQGLEQDITNRVSIGSTYTFNASVGVSGAISGFDDVQATLKLEYENLATSYVFIGRKSVSKDCWEELEGTFSLSSMPARVVFYLEGPLPGVDLLIKSVVITCSASKDCESSGMQSLSAQEEIIQNPIFEGGLNNWSGRGCKIVLHDSMEDGNVRPVYGNFFARATERSQSWHGIQQEITGRVLRKRAYEVHATVRIYGSNVTGATVQATMWVQAADLREEYIAIATSK</sequence>
<dbReference type="Proteomes" id="UP000595140">
    <property type="component" value="Unassembled WGS sequence"/>
</dbReference>
<dbReference type="GO" id="GO:0004553">
    <property type="term" value="F:hydrolase activity, hydrolyzing O-glycosyl compounds"/>
    <property type="evidence" value="ECO:0007669"/>
    <property type="project" value="InterPro"/>
</dbReference>
<dbReference type="InterPro" id="IPR008979">
    <property type="entry name" value="Galactose-bd-like_sf"/>
</dbReference>
<dbReference type="PANTHER" id="PTHR31490">
    <property type="entry name" value="GLYCOSYL HYDROLASE"/>
    <property type="match status" value="1"/>
</dbReference>
<organism evidence="3 4">
    <name type="scientific">Cuscuta campestris</name>
    <dbReference type="NCBI Taxonomy" id="132261"/>
    <lineage>
        <taxon>Eukaryota</taxon>
        <taxon>Viridiplantae</taxon>
        <taxon>Streptophyta</taxon>
        <taxon>Embryophyta</taxon>
        <taxon>Tracheophyta</taxon>
        <taxon>Spermatophyta</taxon>
        <taxon>Magnoliopsida</taxon>
        <taxon>eudicotyledons</taxon>
        <taxon>Gunneridae</taxon>
        <taxon>Pentapetalae</taxon>
        <taxon>asterids</taxon>
        <taxon>lamiids</taxon>
        <taxon>Solanales</taxon>
        <taxon>Convolvulaceae</taxon>
        <taxon>Cuscuteae</taxon>
        <taxon>Cuscuta</taxon>
        <taxon>Cuscuta subgen. Grammica</taxon>
        <taxon>Cuscuta sect. Cleistogrammica</taxon>
    </lineage>
</organism>